<dbReference type="EMBL" id="BAAAET010000001">
    <property type="protein sequence ID" value="GAA0686648.1"/>
    <property type="molecule type" value="Genomic_DNA"/>
</dbReference>
<dbReference type="CDD" id="cd08497">
    <property type="entry name" value="MbnE-like"/>
    <property type="match status" value="1"/>
</dbReference>
<dbReference type="Gene3D" id="3.40.190.10">
    <property type="entry name" value="Periplasmic binding protein-like II"/>
    <property type="match status" value="1"/>
</dbReference>
<comment type="caution">
    <text evidence="3">The sequence shown here is derived from an EMBL/GenBank/DDBJ whole genome shotgun (WGS) entry which is preliminary data.</text>
</comment>
<gene>
    <name evidence="3" type="ORF">GCM10009104_10710</name>
</gene>
<dbReference type="Proteomes" id="UP001499915">
    <property type="component" value="Unassembled WGS sequence"/>
</dbReference>
<accession>A0ABN1I3U8</accession>
<keyword evidence="4" id="KW-1185">Reference proteome</keyword>
<dbReference type="Gene3D" id="3.10.105.10">
    <property type="entry name" value="Dipeptide-binding Protein, Domain 3"/>
    <property type="match status" value="1"/>
</dbReference>
<dbReference type="PIRSF" id="PIRSF002741">
    <property type="entry name" value="MppA"/>
    <property type="match status" value="1"/>
</dbReference>
<evidence type="ECO:0000256" key="1">
    <source>
        <dbReference type="ARBA" id="ARBA00022729"/>
    </source>
</evidence>
<dbReference type="SUPFAM" id="SSF53850">
    <property type="entry name" value="Periplasmic binding protein-like II"/>
    <property type="match status" value="1"/>
</dbReference>
<dbReference type="RefSeq" id="WP_343803352.1">
    <property type="nucleotide sequence ID" value="NZ_BAAAET010000001.1"/>
</dbReference>
<keyword evidence="1" id="KW-0732">Signal</keyword>
<evidence type="ECO:0000313" key="3">
    <source>
        <dbReference type="EMBL" id="GAA0686648.1"/>
    </source>
</evidence>
<dbReference type="Pfam" id="PF00496">
    <property type="entry name" value="SBP_bac_5"/>
    <property type="match status" value="1"/>
</dbReference>
<proteinExistence type="predicted"/>
<dbReference type="PANTHER" id="PTHR30290">
    <property type="entry name" value="PERIPLASMIC BINDING COMPONENT OF ABC TRANSPORTER"/>
    <property type="match status" value="1"/>
</dbReference>
<evidence type="ECO:0000259" key="2">
    <source>
        <dbReference type="Pfam" id="PF00496"/>
    </source>
</evidence>
<organism evidence="3 4">
    <name type="scientific">Marinobacterium maritimum</name>
    <dbReference type="NCBI Taxonomy" id="500162"/>
    <lineage>
        <taxon>Bacteria</taxon>
        <taxon>Pseudomonadati</taxon>
        <taxon>Pseudomonadota</taxon>
        <taxon>Gammaproteobacteria</taxon>
        <taxon>Oceanospirillales</taxon>
        <taxon>Oceanospirillaceae</taxon>
        <taxon>Marinobacterium</taxon>
    </lineage>
</organism>
<protein>
    <submittedName>
        <fullName evidence="3">Extracellular solute-binding protein</fullName>
    </submittedName>
</protein>
<dbReference type="InterPro" id="IPR000914">
    <property type="entry name" value="SBP_5_dom"/>
</dbReference>
<sequence>MSDSVNIHRYLLAVSAFIAFSLLSTLTTAAEARHGIAMHGQLKYPSDFQYFDYVNPEAPKGGSLREASIGTFDSLNPFIIKGTVADGTSLLYDTLLSRALDEPFSLYGLLAEQLRVADDRSWIEFDLRPEARFSDGQPVTAQDVVFTFETLLEKGSPFFKSYYAGISDIQALSERSVRFEFGSSLNRELPLIVGEIPILPAHYWAGRDFAAPSLDIPVGSGPYTISQLDPGRSLTYERRRDYWAADLPVNRGRYNFDQRQFDYYRDGTVALEAFKAGEYDFRSENASKAWATGYTGAPFDDGRIRKEEIAHSNPRGMQGFIMNTRRPLFSDKRVREALANAFDFEWTNRNLFYGAYTRSNSYFSNSEMAATELPSPDELRILEPVRDQVPPEVFTQVYQAPSTDGSGRNRQQLRTALHLLQQAGWTLKNGKLVNAEGKPFHFEILLVQKEFERVVSPFIRNLERLGISADIRIVDVSQYINRLRQFDFDMVVYGFGQSSSPGNEQRDYWSSEAAKTPGSRNLIGIQDPAVDYLVEQLITAPDREQLVLRARALDRVLQWNHYVIPHYHISAWRIAYWNKFEHPKVSPTYDLGLDTWWMKP</sequence>
<evidence type="ECO:0000313" key="4">
    <source>
        <dbReference type="Proteomes" id="UP001499915"/>
    </source>
</evidence>
<reference evidence="3 4" key="1">
    <citation type="journal article" date="2019" name="Int. J. Syst. Evol. Microbiol.">
        <title>The Global Catalogue of Microorganisms (GCM) 10K type strain sequencing project: providing services to taxonomists for standard genome sequencing and annotation.</title>
        <authorList>
            <consortium name="The Broad Institute Genomics Platform"/>
            <consortium name="The Broad Institute Genome Sequencing Center for Infectious Disease"/>
            <person name="Wu L."/>
            <person name="Ma J."/>
        </authorList>
    </citation>
    <scope>NUCLEOTIDE SEQUENCE [LARGE SCALE GENOMIC DNA]</scope>
    <source>
        <strain evidence="3 4">JCM 15134</strain>
    </source>
</reference>
<feature type="domain" description="Solute-binding protein family 5" evidence="2">
    <location>
        <begin position="107"/>
        <end position="514"/>
    </location>
</feature>
<dbReference type="InterPro" id="IPR039424">
    <property type="entry name" value="SBP_5"/>
</dbReference>
<name>A0ABN1I3U8_9GAMM</name>
<dbReference type="InterPro" id="IPR030678">
    <property type="entry name" value="Peptide/Ni-bd"/>
</dbReference>
<dbReference type="PANTHER" id="PTHR30290:SF64">
    <property type="entry name" value="ABC TRANSPORTER PERIPLASMIC BINDING PROTEIN"/>
    <property type="match status" value="1"/>
</dbReference>